<feature type="transmembrane region" description="Helical" evidence="2">
    <location>
        <begin position="1931"/>
        <end position="1952"/>
    </location>
</feature>
<reference evidence="4" key="1">
    <citation type="submission" date="2021-02" db="EMBL/GenBank/DDBJ databases">
        <authorList>
            <person name="Dougan E. K."/>
            <person name="Rhodes N."/>
            <person name="Thang M."/>
            <person name="Chan C."/>
        </authorList>
    </citation>
    <scope>NUCLEOTIDE SEQUENCE</scope>
</reference>
<protein>
    <submittedName>
        <fullName evidence="4">M002L protein</fullName>
    </submittedName>
</protein>
<proteinExistence type="predicted"/>
<evidence type="ECO:0000256" key="1">
    <source>
        <dbReference type="SAM" id="MobiDB-lite"/>
    </source>
</evidence>
<dbReference type="Gene3D" id="2.10.50.10">
    <property type="entry name" value="Tumor Necrosis Factor Receptor, subunit A, domain 2"/>
    <property type="match status" value="1"/>
</dbReference>
<dbReference type="OrthoDB" id="439917at2759"/>
<dbReference type="InterPro" id="IPR009030">
    <property type="entry name" value="Growth_fac_rcpt_cys_sf"/>
</dbReference>
<feature type="transmembrane region" description="Helical" evidence="2">
    <location>
        <begin position="1791"/>
        <end position="1811"/>
    </location>
</feature>
<feature type="region of interest" description="Disordered" evidence="1">
    <location>
        <begin position="2405"/>
        <end position="2432"/>
    </location>
</feature>
<dbReference type="EMBL" id="CAJNJA010006586">
    <property type="protein sequence ID" value="CAE7212481.1"/>
    <property type="molecule type" value="Genomic_DNA"/>
</dbReference>
<feature type="transmembrane region" description="Helical" evidence="2">
    <location>
        <begin position="1987"/>
        <end position="2009"/>
    </location>
</feature>
<dbReference type="SUPFAM" id="SSF52200">
    <property type="entry name" value="Toll/Interleukin receptor TIR domain"/>
    <property type="match status" value="1"/>
</dbReference>
<organism evidence="4 5">
    <name type="scientific">Symbiodinium necroappetens</name>
    <dbReference type="NCBI Taxonomy" id="1628268"/>
    <lineage>
        <taxon>Eukaryota</taxon>
        <taxon>Sar</taxon>
        <taxon>Alveolata</taxon>
        <taxon>Dinophyceae</taxon>
        <taxon>Suessiales</taxon>
        <taxon>Symbiodiniaceae</taxon>
        <taxon>Symbiodinium</taxon>
    </lineage>
</organism>
<name>A0A812JRN8_9DINO</name>
<sequence>MYLEVLEAAGVQLRGGKLWGLAGAISRLGKAGEWDAALQLLHSSDYLAKTKDKAYRPDTAAFNAGMKILGKLGRWRQVVATLACMQHMLTRPSIVTMGTVVNSLVEAARNRAGEAWLRASAVVADAKHTTPGTGVVLMNTLLAASSADARWQISMQILQSAVWQSAETDIISWNSAMAASRSEWKTGLHCLAALRLQALVADGISFSSAAQCCAGELQWQQMLFLMGGPFQVSTSGINAGMTGLSRRSCWQQVLHAFGQLKSGLFGLRADSISVGVSIDALQTSKLWLRALDAGLSSEACGLQPDVATWNRICTSSGSMSWHHAFVVLETFQGKLLESDAATYSSLSSVCSNTHGWRESLSVLAKSGTMKHVANKIRLDDLLLPVVSLGACVKASNWEGALGLAACRLLKSQWQSGHLIAALVSLTEGQSKVSQWEASIQLLEQDAWQGGKPSLHVFSAAASSSLEPSSWRASLALLGSTRSRSLQGDTVCQNSVAASCGAAMQWVAAVSLSSELLQVGLQSSEVTHGVLLSSCEDWRTALHCVQQVPLPHLSSAMLGAAISTYSSGMRWMEAWSLLKDTDFAKRSFDRWYPSFEAVLSASSMAGHHVTTRHQLTHVRTEFLCALRPAPRQSEHLRKKEELALIERQVLPAHCQALGDDFAALLLMNYRSCMMLFSTSLVLVIAALAEPSQLLVGNAGWGLLFDGLDDIVLLDNMPAPPFTIEFWAQPLDLKDGGGRALASYNANAAMVSRVTPTGLILSILELGAEIHTSTATVGSFGSPPAPGEIFHWAMSLGKDGDYAVYINGDGVAAGILAEEDMRAITDEYMAFPWTLGGRFGRYLGQYVTDDRAFGGVMDEIRAWSCVRSPAEIRDNRFLHNLEGPAAANLTLQLGFDMPDESPAIALLGAGVRFKTPTWVPSPIPGVGSAVVVDVGLGSGVQHIEICASMNEFVDGVVATATFPQSLSTGVLMIPGPLPAEISIPLSENRSTQFFQLCGYMSYLPQRSGFDVAEFQVRADVGNITLEATGTLHVRVRPNHHPVAGAAWAMLTDGQSGYALAGHTPQEDEFSLSLWMKADTTSSEPCMVGRHWVQDAENYILLFFHGGAYSFLWKCGAGRPGFINFPREPDDSFVLDTGMTGKQIRDSRLEPHHMAVTAKCVPSGQDHRIRFAAYRNGKLMAQSDDIGECIPGCYAQDLTPWELAAEYDPSPSLQQMVPSNFFRGVLDDFRVYGSELVASEVEAVASGANVREEDLLLHYTFDSDDEETCKYRRLVNSSSVCFGLNERAGRVDSEALDQFPRMNSLVGLENAATHIQSPFPIKASLLHHSMRERECAEIGLEATDVDGDALVFSLGYVSGRAEVSLESGVLTFCDILGGRHDVDVFYDACDPLGLCASAGAGLGHLLVHVFPSGPNISSFQYLPETQQLRMVFNMPTNMPDVSDKVALQRLLSLEEVPVTVVQGVWEEGGQGLRLLLGAGLDASNFSVSLKTSGQLRDAAQTTYFSYSSSPALVEKQCPMGSYLPPGGESCEGCGLGRFLILEGESAGVCRSCSPGSFSNETSATSCTICPRGTFQSRRGQSSCESCEQRAAGSTTRELASTSIDDCICPEETFALLGGQLVCELCGTGLRCPGGMGLPRQAAGYYAREVHLSPNRSTLLVTPRMVACADRRCAEGQELGSCGAGQDLLACDACVRGWYWNDSRGRCDPCGVAQAMPLLMALCLAGTTTVFNSDIATITATVAIFFSTTQVLGTIADLLVAHEDVLRYMLRALRFLSFSPDLLGTECVLQQNDAVLSYLACLLALPLAVLAVTVVGRIRLAMGKTSWASVFSSQGSVVMILYLASARVAVLPLQCAANPDGSSSVQAYRSVICLEAPEHIAMVILAVVGLLLFSVTPLAAVSWAVWVYPNRIQSPGSIQFLERWRFAFDRFTIESYRYAVVYLWRNLLIALTPAVFTNSQSVQILLLAVILVSGLAIQVRVMPWRTSLANFIDALASASVTILLVGSSLLTVLTAPDIGLLQTWVSLHLLAIFGIFAAVVFNYIRQWFRSKKYQVFISHHKGSAAALARWFKTCMLAQQRLQLKIFLDSDDLLSVDVLFDTVAQQTQSVILILTKEYFGRPFCMGEFVSAIQSGVPIVAVKCKDCETLNTDLIVEHVRSIWKESHKAMLSSLGITEDLIAKAIAHLQHNIIPVVDLDRSQSETEQVKVVSATMEACHLGTFTFTKVSVMKSISITSLQPQILLMSSWQHEARTCCFLVRRKLVLLMRTVVEILREDQLDLLATKSAFPDLGVLVVVLMQGTLEDPFVANSLFLARKAYEDVHLVPLIADSNFSFPDTAFWVQLASGRLMSPSLLLASQTLRDVQDSYEHLLTVIALRLSIQASEKLQATEMQEASRKLQLLLKDRKNVLKDARTEGEESESPEPPRISPKPPKIAL</sequence>
<feature type="compositionally biased region" description="Pro residues" evidence="1">
    <location>
        <begin position="2418"/>
        <end position="2432"/>
    </location>
</feature>
<dbReference type="SUPFAM" id="SSF49899">
    <property type="entry name" value="Concanavalin A-like lectins/glucanases"/>
    <property type="match status" value="2"/>
</dbReference>
<keyword evidence="2" id="KW-0472">Membrane</keyword>
<feature type="transmembrane region" description="Helical" evidence="2">
    <location>
        <begin position="1823"/>
        <end position="1840"/>
    </location>
</feature>
<dbReference type="SUPFAM" id="SSF57184">
    <property type="entry name" value="Growth factor receptor domain"/>
    <property type="match status" value="1"/>
</dbReference>
<dbReference type="PANTHER" id="PTHR46967:SF2">
    <property type="entry name" value="SUSHI, VON WILLEBRAND FACTOR TYPE A, EGF AND PENTRAXIN DOMAIN-CONTAINING PROTEIN 1-LIKE"/>
    <property type="match status" value="1"/>
</dbReference>
<dbReference type="InterPro" id="IPR035897">
    <property type="entry name" value="Toll_tir_struct_dom_sf"/>
</dbReference>
<evidence type="ECO:0000259" key="3">
    <source>
        <dbReference type="Pfam" id="PF07699"/>
    </source>
</evidence>
<feature type="transmembrane region" description="Helical" evidence="2">
    <location>
        <begin position="1876"/>
        <end position="1904"/>
    </location>
</feature>
<keyword evidence="5" id="KW-1185">Reference proteome</keyword>
<dbReference type="Pfam" id="PF13385">
    <property type="entry name" value="Laminin_G_3"/>
    <property type="match status" value="2"/>
</dbReference>
<dbReference type="Pfam" id="PF07699">
    <property type="entry name" value="Ephrin_rec_like"/>
    <property type="match status" value="1"/>
</dbReference>
<dbReference type="PANTHER" id="PTHR46967">
    <property type="entry name" value="INSULIN-LIKE GROWTH FACTOR BINDING PROTEIN,N-TERMINAL"/>
    <property type="match status" value="1"/>
</dbReference>
<dbReference type="InterPro" id="IPR011990">
    <property type="entry name" value="TPR-like_helical_dom_sf"/>
</dbReference>
<dbReference type="Gene3D" id="1.25.40.10">
    <property type="entry name" value="Tetratricopeptide repeat domain"/>
    <property type="match status" value="3"/>
</dbReference>
<feature type="transmembrane region" description="Helical" evidence="2">
    <location>
        <begin position="1958"/>
        <end position="1975"/>
    </location>
</feature>
<dbReference type="SMART" id="SM01411">
    <property type="entry name" value="Ephrin_rec_like"/>
    <property type="match status" value="2"/>
</dbReference>
<dbReference type="InterPro" id="IPR011641">
    <property type="entry name" value="Tyr-kin_ephrin_A/B_rcpt-like"/>
</dbReference>
<dbReference type="Proteomes" id="UP000601435">
    <property type="component" value="Unassembled WGS sequence"/>
</dbReference>
<feature type="transmembrane region" description="Helical" evidence="2">
    <location>
        <begin position="2021"/>
        <end position="2040"/>
    </location>
</feature>
<evidence type="ECO:0000313" key="5">
    <source>
        <dbReference type="Proteomes" id="UP000601435"/>
    </source>
</evidence>
<dbReference type="Gene3D" id="3.40.50.10140">
    <property type="entry name" value="Toll/interleukin-1 receptor homology (TIR) domain"/>
    <property type="match status" value="1"/>
</dbReference>
<keyword evidence="2" id="KW-0812">Transmembrane</keyword>
<evidence type="ECO:0000313" key="4">
    <source>
        <dbReference type="EMBL" id="CAE7212481.1"/>
    </source>
</evidence>
<evidence type="ECO:0000256" key="2">
    <source>
        <dbReference type="SAM" id="Phobius"/>
    </source>
</evidence>
<comment type="caution">
    <text evidence="4">The sequence shown here is derived from an EMBL/GenBank/DDBJ whole genome shotgun (WGS) entry which is preliminary data.</text>
</comment>
<gene>
    <name evidence="4" type="primary">m002L</name>
    <name evidence="4" type="ORF">SNEC2469_LOCUS2233</name>
</gene>
<keyword evidence="2" id="KW-1133">Transmembrane helix</keyword>
<accession>A0A812JRN8</accession>
<dbReference type="Gene3D" id="2.60.120.200">
    <property type="match status" value="2"/>
</dbReference>
<dbReference type="InterPro" id="IPR013320">
    <property type="entry name" value="ConA-like_dom_sf"/>
</dbReference>
<feature type="domain" description="Tyrosine-protein kinase ephrin type A/B receptor-like" evidence="3">
    <location>
        <begin position="1552"/>
        <end position="1603"/>
    </location>
</feature>